<organism evidence="1 2">
    <name type="scientific">Pedobacter albus</name>
    <dbReference type="NCBI Taxonomy" id="3113905"/>
    <lineage>
        <taxon>Bacteria</taxon>
        <taxon>Pseudomonadati</taxon>
        <taxon>Bacteroidota</taxon>
        <taxon>Sphingobacteriia</taxon>
        <taxon>Sphingobacteriales</taxon>
        <taxon>Sphingobacteriaceae</taxon>
        <taxon>Pedobacter</taxon>
    </lineage>
</organism>
<name>A0ABU7IBH0_9SPHI</name>
<comment type="caution">
    <text evidence="1">The sequence shown here is derived from an EMBL/GenBank/DDBJ whole genome shotgun (WGS) entry which is preliminary data.</text>
</comment>
<gene>
    <name evidence="1" type="ORF">VRU48_16450</name>
</gene>
<sequence>MRINTKKLKQTAFFGASVMTKEQLKKVVGGVGSDSAYCTYVMKDGGAHTEEGMVSNPPGSGYGSAREYAEAMCASDPMCISVSC</sequence>
<dbReference type="Proteomes" id="UP001336835">
    <property type="component" value="Unassembled WGS sequence"/>
</dbReference>
<accession>A0ABU7IBH0</accession>
<protein>
    <recommendedName>
        <fullName evidence="3">Bacteriocin</fullName>
    </recommendedName>
</protein>
<keyword evidence="2" id="KW-1185">Reference proteome</keyword>
<evidence type="ECO:0000313" key="1">
    <source>
        <dbReference type="EMBL" id="MEE1946717.1"/>
    </source>
</evidence>
<evidence type="ECO:0000313" key="2">
    <source>
        <dbReference type="Proteomes" id="UP001336835"/>
    </source>
</evidence>
<dbReference type="RefSeq" id="WP_330109011.1">
    <property type="nucleotide sequence ID" value="NZ_JAZDQT010000003.1"/>
</dbReference>
<evidence type="ECO:0008006" key="3">
    <source>
        <dbReference type="Google" id="ProtNLM"/>
    </source>
</evidence>
<proteinExistence type="predicted"/>
<reference evidence="1 2" key="1">
    <citation type="submission" date="2024-01" db="EMBL/GenBank/DDBJ databases">
        <title>Pedobacter sp. nov., isolated from fresh soil.</title>
        <authorList>
            <person name="Le N.T.T."/>
        </authorList>
    </citation>
    <scope>NUCLEOTIDE SEQUENCE [LARGE SCALE GENOMIC DNA]</scope>
    <source>
        <strain evidence="1 2">KR3-3</strain>
    </source>
</reference>
<dbReference type="EMBL" id="JAZDQT010000003">
    <property type="protein sequence ID" value="MEE1946717.1"/>
    <property type="molecule type" value="Genomic_DNA"/>
</dbReference>